<reference evidence="2 3" key="1">
    <citation type="submission" date="2018-04" db="EMBL/GenBank/DDBJ databases">
        <title>WGS assembly of Panicum hallii var. hallii HAL2.</title>
        <authorList>
            <person name="Lovell J."/>
            <person name="Jenkins J."/>
            <person name="Lowry D."/>
            <person name="Mamidi S."/>
            <person name="Sreedasyam A."/>
            <person name="Weng X."/>
            <person name="Barry K."/>
            <person name="Bonette J."/>
            <person name="Campitelli B."/>
            <person name="Daum C."/>
            <person name="Gordon S."/>
            <person name="Gould B."/>
            <person name="Lipzen A."/>
            <person name="MacQueen A."/>
            <person name="Palacio-Mejia J."/>
            <person name="Plott C."/>
            <person name="Shakirov E."/>
            <person name="Shu S."/>
            <person name="Yoshinaga Y."/>
            <person name="Zane M."/>
            <person name="Rokhsar D."/>
            <person name="Grimwood J."/>
            <person name="Schmutz J."/>
            <person name="Juenger T."/>
        </authorList>
    </citation>
    <scope>NUCLEOTIDE SEQUENCE [LARGE SCALE GENOMIC DNA]</scope>
    <source>
        <strain evidence="3">cv. HAL2</strain>
    </source>
</reference>
<evidence type="ECO:0000313" key="3">
    <source>
        <dbReference type="Proteomes" id="UP000244336"/>
    </source>
</evidence>
<organism evidence="2 3">
    <name type="scientific">Panicum hallii var. hallii</name>
    <dbReference type="NCBI Taxonomy" id="1504633"/>
    <lineage>
        <taxon>Eukaryota</taxon>
        <taxon>Viridiplantae</taxon>
        <taxon>Streptophyta</taxon>
        <taxon>Embryophyta</taxon>
        <taxon>Tracheophyta</taxon>
        <taxon>Spermatophyta</taxon>
        <taxon>Magnoliopsida</taxon>
        <taxon>Liliopsida</taxon>
        <taxon>Poales</taxon>
        <taxon>Poaceae</taxon>
        <taxon>PACMAD clade</taxon>
        <taxon>Panicoideae</taxon>
        <taxon>Panicodae</taxon>
        <taxon>Paniceae</taxon>
        <taxon>Panicinae</taxon>
        <taxon>Panicum</taxon>
        <taxon>Panicum sect. Panicum</taxon>
    </lineage>
</organism>
<feature type="region of interest" description="Disordered" evidence="1">
    <location>
        <begin position="47"/>
        <end position="66"/>
    </location>
</feature>
<evidence type="ECO:0000313" key="2">
    <source>
        <dbReference type="EMBL" id="PUZ39296.1"/>
    </source>
</evidence>
<gene>
    <name evidence="2" type="ORF">GQ55_9G279900</name>
</gene>
<proteinExistence type="predicted"/>
<dbReference type="AlphaFoldDB" id="A0A2T7C7J0"/>
<feature type="region of interest" description="Disordered" evidence="1">
    <location>
        <begin position="171"/>
        <end position="192"/>
    </location>
</feature>
<protein>
    <submittedName>
        <fullName evidence="2">Uncharacterized protein</fullName>
    </submittedName>
</protein>
<sequence>METVASQFPLCIPARGGRFSRYRFGFHRHFRKFSFFFPYLQPLGAGGRGSNRRIRGRQGGESPETRSVAALISPSRLHFAARFIRAEAEYAREESGSRAELAAPSFHLHRRGVRWRRGGSGAELGAPSIRLHRGGVRRRRGGSRAELTARRFRLHRGRVCRRRARRRFARTERIEGDRRRGGRGSQSPPPAAFLWTRPALGDRSSCPLTSATAPVAGLQFRAFPLGSISEDAVYG</sequence>
<dbReference type="Proteomes" id="UP000244336">
    <property type="component" value="Chromosome 9"/>
</dbReference>
<accession>A0A2T7C7J0</accession>
<keyword evidence="3" id="KW-1185">Reference proteome</keyword>
<evidence type="ECO:0000256" key="1">
    <source>
        <dbReference type="SAM" id="MobiDB-lite"/>
    </source>
</evidence>
<name>A0A2T7C7J0_9POAL</name>
<dbReference type="Gramene" id="PUZ39296">
    <property type="protein sequence ID" value="PUZ39296"/>
    <property type="gene ID" value="GQ55_9G279900"/>
</dbReference>
<dbReference type="EMBL" id="CM009757">
    <property type="protein sequence ID" value="PUZ39296.1"/>
    <property type="molecule type" value="Genomic_DNA"/>
</dbReference>